<comment type="similarity">
    <text evidence="3 12">Belongs to the cytidine and deoxycytidylate deaminase family.</text>
</comment>
<dbReference type="Gene3D" id="3.40.140.10">
    <property type="entry name" value="Cytidine Deaminase, domain 2"/>
    <property type="match status" value="1"/>
</dbReference>
<dbReference type="EC" id="3.5.4.5" evidence="4 12"/>
<proteinExistence type="inferred from homology"/>
<accession>A0ABM6T6M2</accession>
<evidence type="ECO:0000256" key="3">
    <source>
        <dbReference type="ARBA" id="ARBA00006576"/>
    </source>
</evidence>
<evidence type="ECO:0000256" key="8">
    <source>
        <dbReference type="ARBA" id="ARBA00022833"/>
    </source>
</evidence>
<dbReference type="PANTHER" id="PTHR11644">
    <property type="entry name" value="CYTIDINE DEAMINASE"/>
    <property type="match status" value="1"/>
</dbReference>
<sequence>MKELSIKINLKIYQYEELDAADRELTDAACEATKRSYAPYSHFSVGAAARLANGIIVTGTNQENAAYPSGTCAERTTLFYANSQCPDQAVDTLAIAARNEHGNFLEDPIPPCGACRQVMLETEKRFKHPMRVLLYGTKGIYELNNIGELLPLSFDASAMK</sequence>
<keyword evidence="8 12" id="KW-0862">Zinc</keyword>
<keyword evidence="15" id="KW-1185">Reference proteome</keyword>
<dbReference type="EMBL" id="CP027231">
    <property type="protein sequence ID" value="AVM52330.1"/>
    <property type="molecule type" value="Genomic_DNA"/>
</dbReference>
<dbReference type="NCBIfam" id="TIGR01354">
    <property type="entry name" value="cyt_deam_tetra"/>
    <property type="match status" value="1"/>
</dbReference>
<comment type="function">
    <text evidence="2 12">This enzyme scavenges exogenous and endogenous cytidine and 2'-deoxycytidine for UMP synthesis.</text>
</comment>
<evidence type="ECO:0000313" key="14">
    <source>
        <dbReference type="EMBL" id="AVM52330.1"/>
    </source>
</evidence>
<evidence type="ECO:0000256" key="5">
    <source>
        <dbReference type="ARBA" id="ARBA00018266"/>
    </source>
</evidence>
<evidence type="ECO:0000256" key="6">
    <source>
        <dbReference type="ARBA" id="ARBA00022723"/>
    </source>
</evidence>
<evidence type="ECO:0000313" key="15">
    <source>
        <dbReference type="Proteomes" id="UP000238304"/>
    </source>
</evidence>
<feature type="domain" description="CMP/dCMP-type deaminase" evidence="13">
    <location>
        <begin position="20"/>
        <end position="157"/>
    </location>
</feature>
<dbReference type="NCBIfam" id="NF004064">
    <property type="entry name" value="PRK05578.1"/>
    <property type="match status" value="1"/>
</dbReference>
<evidence type="ECO:0000256" key="11">
    <source>
        <dbReference type="ARBA" id="ARBA00049558"/>
    </source>
</evidence>
<dbReference type="InterPro" id="IPR016192">
    <property type="entry name" value="APOBEC/CMP_deaminase_Zn-bd"/>
</dbReference>
<organism evidence="14 15">
    <name type="scientific">Bacteroides zoogleoformans</name>
    <dbReference type="NCBI Taxonomy" id="28119"/>
    <lineage>
        <taxon>Bacteria</taxon>
        <taxon>Pseudomonadati</taxon>
        <taxon>Bacteroidota</taxon>
        <taxon>Bacteroidia</taxon>
        <taxon>Bacteroidales</taxon>
        <taxon>Bacteroidaceae</taxon>
        <taxon>Bacteroides</taxon>
    </lineage>
</organism>
<gene>
    <name evidence="14" type="primary">cdd</name>
    <name evidence="14" type="ORF">C4H11_04665</name>
</gene>
<evidence type="ECO:0000259" key="13">
    <source>
        <dbReference type="PROSITE" id="PS51747"/>
    </source>
</evidence>
<comment type="catalytic activity">
    <reaction evidence="10 12">
        <text>2'-deoxycytidine + H2O + H(+) = 2'-deoxyuridine + NH4(+)</text>
        <dbReference type="Rhea" id="RHEA:13433"/>
        <dbReference type="ChEBI" id="CHEBI:15377"/>
        <dbReference type="ChEBI" id="CHEBI:15378"/>
        <dbReference type="ChEBI" id="CHEBI:15698"/>
        <dbReference type="ChEBI" id="CHEBI:16450"/>
        <dbReference type="ChEBI" id="CHEBI:28938"/>
        <dbReference type="EC" id="3.5.4.5"/>
    </reaction>
</comment>
<dbReference type="RefSeq" id="WP_106040661.1">
    <property type="nucleotide sequence ID" value="NZ_CP027231.1"/>
</dbReference>
<dbReference type="InterPro" id="IPR016193">
    <property type="entry name" value="Cytidine_deaminase-like"/>
</dbReference>
<dbReference type="PROSITE" id="PS00903">
    <property type="entry name" value="CYT_DCMP_DEAMINASES_1"/>
    <property type="match status" value="1"/>
</dbReference>
<dbReference type="InterPro" id="IPR002125">
    <property type="entry name" value="CMP_dCMP_dom"/>
</dbReference>
<evidence type="ECO:0000256" key="7">
    <source>
        <dbReference type="ARBA" id="ARBA00022801"/>
    </source>
</evidence>
<dbReference type="SUPFAM" id="SSF53927">
    <property type="entry name" value="Cytidine deaminase-like"/>
    <property type="match status" value="1"/>
</dbReference>
<dbReference type="Proteomes" id="UP000238304">
    <property type="component" value="Chromosome"/>
</dbReference>
<reference evidence="14 15" key="1">
    <citation type="submission" date="2018-02" db="EMBL/GenBank/DDBJ databases">
        <authorList>
            <person name="Holder M.E."/>
            <person name="Ajami N.J."/>
            <person name="Petrosino J.F."/>
        </authorList>
    </citation>
    <scope>NUCLEOTIDE SEQUENCE [LARGE SCALE GENOMIC DNA]</scope>
    <source>
        <strain evidence="14 15">ATCC 33285</strain>
    </source>
</reference>
<evidence type="ECO:0000256" key="12">
    <source>
        <dbReference type="RuleBase" id="RU364006"/>
    </source>
</evidence>
<keyword evidence="6 12" id="KW-0479">Metal-binding</keyword>
<name>A0ABM6T6M2_9BACE</name>
<evidence type="ECO:0000256" key="10">
    <source>
        <dbReference type="ARBA" id="ARBA00049252"/>
    </source>
</evidence>
<evidence type="ECO:0000256" key="2">
    <source>
        <dbReference type="ARBA" id="ARBA00003949"/>
    </source>
</evidence>
<comment type="catalytic activity">
    <reaction evidence="11 12">
        <text>cytidine + H2O + H(+) = uridine + NH4(+)</text>
        <dbReference type="Rhea" id="RHEA:16069"/>
        <dbReference type="ChEBI" id="CHEBI:15377"/>
        <dbReference type="ChEBI" id="CHEBI:15378"/>
        <dbReference type="ChEBI" id="CHEBI:16704"/>
        <dbReference type="ChEBI" id="CHEBI:17562"/>
        <dbReference type="ChEBI" id="CHEBI:28938"/>
        <dbReference type="EC" id="3.5.4.5"/>
    </reaction>
</comment>
<evidence type="ECO:0000256" key="1">
    <source>
        <dbReference type="ARBA" id="ARBA00001947"/>
    </source>
</evidence>
<dbReference type="PANTHER" id="PTHR11644:SF2">
    <property type="entry name" value="CYTIDINE DEAMINASE"/>
    <property type="match status" value="1"/>
</dbReference>
<dbReference type="PROSITE" id="PS51747">
    <property type="entry name" value="CYT_DCMP_DEAMINASES_2"/>
    <property type="match status" value="1"/>
</dbReference>
<protein>
    <recommendedName>
        <fullName evidence="5 12">Cytidine deaminase</fullName>
        <ecNumber evidence="4 12">3.5.4.5</ecNumber>
    </recommendedName>
    <alternativeName>
        <fullName evidence="9 12">Cytidine aminohydrolase</fullName>
    </alternativeName>
</protein>
<evidence type="ECO:0000256" key="4">
    <source>
        <dbReference type="ARBA" id="ARBA00012783"/>
    </source>
</evidence>
<dbReference type="CDD" id="cd01283">
    <property type="entry name" value="cytidine_deaminase"/>
    <property type="match status" value="1"/>
</dbReference>
<keyword evidence="7 12" id="KW-0378">Hydrolase</keyword>
<dbReference type="Pfam" id="PF00383">
    <property type="entry name" value="dCMP_cyt_deam_1"/>
    <property type="match status" value="1"/>
</dbReference>
<comment type="cofactor">
    <cofactor evidence="1 12">
        <name>Zn(2+)</name>
        <dbReference type="ChEBI" id="CHEBI:29105"/>
    </cofactor>
</comment>
<dbReference type="InterPro" id="IPR006262">
    <property type="entry name" value="Cyt_deam_tetra"/>
</dbReference>
<evidence type="ECO:0000256" key="9">
    <source>
        <dbReference type="ARBA" id="ARBA00032005"/>
    </source>
</evidence>
<dbReference type="InterPro" id="IPR050202">
    <property type="entry name" value="Cyt/Deoxycyt_deaminase"/>
</dbReference>